<keyword evidence="3" id="KW-1185">Reference proteome</keyword>
<organism evidence="4">
    <name type="scientific">Haemonchus placei</name>
    <name type="common">Barber's pole worm</name>
    <dbReference type="NCBI Taxonomy" id="6290"/>
    <lineage>
        <taxon>Eukaryota</taxon>
        <taxon>Metazoa</taxon>
        <taxon>Ecdysozoa</taxon>
        <taxon>Nematoda</taxon>
        <taxon>Chromadorea</taxon>
        <taxon>Rhabditida</taxon>
        <taxon>Rhabditina</taxon>
        <taxon>Rhabditomorpha</taxon>
        <taxon>Strongyloidea</taxon>
        <taxon>Trichostrongylidae</taxon>
        <taxon>Haemonchus</taxon>
    </lineage>
</organism>
<dbReference type="AlphaFoldDB" id="A0A0N4WDI9"/>
<name>A0A0N4WDI9_HAEPC</name>
<dbReference type="Proteomes" id="UP000268014">
    <property type="component" value="Unassembled WGS sequence"/>
</dbReference>
<reference evidence="4" key="1">
    <citation type="submission" date="2017-02" db="UniProtKB">
        <authorList>
            <consortium name="WormBaseParasite"/>
        </authorList>
    </citation>
    <scope>IDENTIFICATION</scope>
</reference>
<evidence type="ECO:0000313" key="3">
    <source>
        <dbReference type="Proteomes" id="UP000268014"/>
    </source>
</evidence>
<accession>A0A0N4WDI9</accession>
<protein>
    <submittedName>
        <fullName evidence="4">Secreted protein</fullName>
    </submittedName>
</protein>
<evidence type="ECO:0000313" key="4">
    <source>
        <dbReference type="WBParaSite" id="HPLM_0000865201-mRNA-1"/>
    </source>
</evidence>
<gene>
    <name evidence="2" type="ORF">HPLM_LOCUS8644</name>
</gene>
<reference evidence="2 3" key="2">
    <citation type="submission" date="2018-11" db="EMBL/GenBank/DDBJ databases">
        <authorList>
            <consortium name="Pathogen Informatics"/>
        </authorList>
    </citation>
    <scope>NUCLEOTIDE SEQUENCE [LARGE SCALE GENOMIC DNA]</scope>
    <source>
        <strain evidence="2 3">MHpl1</strain>
    </source>
</reference>
<sequence>FLFLIAFTLLLFATCGWGCSSGSCTTFWFLLSTTLYQYHQTYKQHLSHGDELKTQKCTIFLNANNLTGNTSWVWVCARSLQTYWPNARYAAKGQNRRELSDDLERHPIVLVLVCSSS</sequence>
<dbReference type="WBParaSite" id="HPLM_0000865201-mRNA-1">
    <property type="protein sequence ID" value="HPLM_0000865201-mRNA-1"/>
    <property type="gene ID" value="HPLM_0000865201"/>
</dbReference>
<feature type="chain" id="PRO_5043123611" evidence="1">
    <location>
        <begin position="19"/>
        <end position="117"/>
    </location>
</feature>
<keyword evidence="1" id="KW-0732">Signal</keyword>
<feature type="signal peptide" evidence="1">
    <location>
        <begin position="1"/>
        <end position="18"/>
    </location>
</feature>
<evidence type="ECO:0000313" key="2">
    <source>
        <dbReference type="EMBL" id="VDO35453.1"/>
    </source>
</evidence>
<evidence type="ECO:0000256" key="1">
    <source>
        <dbReference type="SAM" id="SignalP"/>
    </source>
</evidence>
<proteinExistence type="predicted"/>
<dbReference type="EMBL" id="UZAF01016904">
    <property type="protein sequence ID" value="VDO35453.1"/>
    <property type="molecule type" value="Genomic_DNA"/>
</dbReference>